<dbReference type="PANTHER" id="PTHR33202:SF1">
    <property type="entry name" value="FERRIC UPTAKE REGULATION PROTEIN"/>
    <property type="match status" value="1"/>
</dbReference>
<evidence type="ECO:0000256" key="5">
    <source>
        <dbReference type="ARBA" id="ARBA00022833"/>
    </source>
</evidence>
<dbReference type="Gene3D" id="3.30.1490.190">
    <property type="match status" value="1"/>
</dbReference>
<keyword evidence="8" id="KW-0804">Transcription</keyword>
<comment type="subcellular location">
    <subcellularLocation>
        <location evidence="1">Cytoplasm</location>
    </subcellularLocation>
</comment>
<comment type="similarity">
    <text evidence="2">Belongs to the Fur family.</text>
</comment>
<evidence type="ECO:0000256" key="7">
    <source>
        <dbReference type="ARBA" id="ARBA00023125"/>
    </source>
</evidence>
<evidence type="ECO:0000256" key="4">
    <source>
        <dbReference type="ARBA" id="ARBA00022491"/>
    </source>
</evidence>
<dbReference type="SUPFAM" id="SSF46785">
    <property type="entry name" value="Winged helix' DNA-binding domain"/>
    <property type="match status" value="1"/>
</dbReference>
<sequence length="147" mass="17477">MNISKAWEILKEYGYKKTDKRERILSLFSETDRYLTARDLLDDMMKDYPGMSYDTIYRNLSTFVDLKILEETELSGERHFRMQCDVEHHHHHFICLDCGKIKEIHMCPMDQLKEALPSYTIENHKFEIYGKCPDCNIDQNNKSAMSV</sequence>
<reference evidence="10" key="1">
    <citation type="journal article" date="2019" name="Int. J. Syst. Evol. Microbiol.">
        <title>The Global Catalogue of Microorganisms (GCM) 10K type strain sequencing project: providing services to taxonomists for standard genome sequencing and annotation.</title>
        <authorList>
            <consortium name="The Broad Institute Genomics Platform"/>
            <consortium name="The Broad Institute Genome Sequencing Center for Infectious Disease"/>
            <person name="Wu L."/>
            <person name="Ma J."/>
        </authorList>
    </citation>
    <scope>NUCLEOTIDE SEQUENCE [LARGE SCALE GENOMIC DNA]</scope>
    <source>
        <strain evidence="10">CCUG 59778</strain>
    </source>
</reference>
<dbReference type="Pfam" id="PF01475">
    <property type="entry name" value="FUR"/>
    <property type="match status" value="1"/>
</dbReference>
<keyword evidence="6" id="KW-0805">Transcription regulation</keyword>
<evidence type="ECO:0000256" key="1">
    <source>
        <dbReference type="ARBA" id="ARBA00004496"/>
    </source>
</evidence>
<evidence type="ECO:0000256" key="6">
    <source>
        <dbReference type="ARBA" id="ARBA00023015"/>
    </source>
</evidence>
<dbReference type="RefSeq" id="WP_378155677.1">
    <property type="nucleotide sequence ID" value="NZ_JBHSEC010000019.1"/>
</dbReference>
<keyword evidence="4" id="KW-0678">Repressor</keyword>
<evidence type="ECO:0000256" key="8">
    <source>
        <dbReference type="ARBA" id="ARBA00023163"/>
    </source>
</evidence>
<dbReference type="InterPro" id="IPR043135">
    <property type="entry name" value="Fur_C"/>
</dbReference>
<name>A0ABV8X5B0_9LACT</name>
<evidence type="ECO:0000313" key="10">
    <source>
        <dbReference type="Proteomes" id="UP001595817"/>
    </source>
</evidence>
<dbReference type="EMBL" id="JBHSEC010000019">
    <property type="protein sequence ID" value="MFC4411107.1"/>
    <property type="molecule type" value="Genomic_DNA"/>
</dbReference>
<keyword evidence="5" id="KW-0862">Zinc</keyword>
<dbReference type="CDD" id="cd07153">
    <property type="entry name" value="Fur_like"/>
    <property type="match status" value="1"/>
</dbReference>
<keyword evidence="3" id="KW-0963">Cytoplasm</keyword>
<evidence type="ECO:0000313" key="9">
    <source>
        <dbReference type="EMBL" id="MFC4411107.1"/>
    </source>
</evidence>
<evidence type="ECO:0000256" key="2">
    <source>
        <dbReference type="ARBA" id="ARBA00007957"/>
    </source>
</evidence>
<keyword evidence="7" id="KW-0238">DNA-binding</keyword>
<organism evidence="9 10">
    <name type="scientific">Chungangia koreensis</name>
    <dbReference type="NCBI Taxonomy" id="752657"/>
    <lineage>
        <taxon>Bacteria</taxon>
        <taxon>Bacillati</taxon>
        <taxon>Bacillota</taxon>
        <taxon>Bacilli</taxon>
        <taxon>Lactobacillales</taxon>
        <taxon>Chungangia</taxon>
    </lineage>
</organism>
<dbReference type="InterPro" id="IPR036390">
    <property type="entry name" value="WH_DNA-bd_sf"/>
</dbReference>
<dbReference type="Gene3D" id="1.10.10.10">
    <property type="entry name" value="Winged helix-like DNA-binding domain superfamily/Winged helix DNA-binding domain"/>
    <property type="match status" value="1"/>
</dbReference>
<gene>
    <name evidence="9" type="ORF">ACFOZY_11825</name>
</gene>
<evidence type="ECO:0000256" key="3">
    <source>
        <dbReference type="ARBA" id="ARBA00022490"/>
    </source>
</evidence>
<dbReference type="InterPro" id="IPR002481">
    <property type="entry name" value="FUR"/>
</dbReference>
<proteinExistence type="inferred from homology"/>
<dbReference type="Proteomes" id="UP001595817">
    <property type="component" value="Unassembled WGS sequence"/>
</dbReference>
<dbReference type="PANTHER" id="PTHR33202">
    <property type="entry name" value="ZINC UPTAKE REGULATION PROTEIN"/>
    <property type="match status" value="1"/>
</dbReference>
<accession>A0ABV8X5B0</accession>
<comment type="caution">
    <text evidence="9">The sequence shown here is derived from an EMBL/GenBank/DDBJ whole genome shotgun (WGS) entry which is preliminary data.</text>
</comment>
<protein>
    <submittedName>
        <fullName evidence="9">Fur family transcriptional regulator</fullName>
    </submittedName>
</protein>
<keyword evidence="10" id="KW-1185">Reference proteome</keyword>
<dbReference type="InterPro" id="IPR036388">
    <property type="entry name" value="WH-like_DNA-bd_sf"/>
</dbReference>